<dbReference type="PROSITE" id="PS00885">
    <property type="entry name" value="EPSP_SYNTHASE_2"/>
    <property type="match status" value="1"/>
</dbReference>
<keyword evidence="4 9" id="KW-0963">Cytoplasm</keyword>
<evidence type="ECO:0000313" key="11">
    <source>
        <dbReference type="EMBL" id="HIR14032.1"/>
    </source>
</evidence>
<dbReference type="GO" id="GO:0005737">
    <property type="term" value="C:cytoplasm"/>
    <property type="evidence" value="ECO:0007669"/>
    <property type="project" value="UniProtKB-SubCell"/>
</dbReference>
<comment type="function">
    <text evidence="1 9">Catalyzes the transfer of the enolpyruvyl moiety of phosphoenolpyruvate (PEP) to the 5-hydroxyl of shikimate-3-phosphate (S3P) to produce enolpyruvyl shikimate-3-phosphate and inorganic phosphate.</text>
</comment>
<feature type="binding site" evidence="9">
    <location>
        <position position="312"/>
    </location>
    <ligand>
        <name>3-phosphoshikimate</name>
        <dbReference type="ChEBI" id="CHEBI:145989"/>
    </ligand>
</feature>
<dbReference type="InterPro" id="IPR006264">
    <property type="entry name" value="EPSP_synthase"/>
</dbReference>
<accession>A0A9D1AEP6</accession>
<comment type="caution">
    <text evidence="11">The sequence shown here is derived from an EMBL/GenBank/DDBJ whole genome shotgun (WGS) entry which is preliminary data.</text>
</comment>
<dbReference type="NCBIfam" id="TIGR01356">
    <property type="entry name" value="aroA"/>
    <property type="match status" value="1"/>
</dbReference>
<dbReference type="InterPro" id="IPR013792">
    <property type="entry name" value="RNA3'P_cycl/enolpyr_Trfase_a/b"/>
</dbReference>
<dbReference type="GO" id="GO:0003866">
    <property type="term" value="F:3-phosphoshikimate 1-carboxyvinyltransferase activity"/>
    <property type="evidence" value="ECO:0007669"/>
    <property type="project" value="UniProtKB-UniRule"/>
</dbReference>
<feature type="binding site" evidence="9">
    <location>
        <position position="343"/>
    </location>
    <ligand>
        <name>phosphoenolpyruvate</name>
        <dbReference type="ChEBI" id="CHEBI:58702"/>
    </ligand>
</feature>
<feature type="binding site" evidence="9">
    <location>
        <position position="119"/>
    </location>
    <ligand>
        <name>phosphoenolpyruvate</name>
        <dbReference type="ChEBI" id="CHEBI:58702"/>
    </ligand>
</feature>
<evidence type="ECO:0000256" key="2">
    <source>
        <dbReference type="ARBA" id="ARBA00004811"/>
    </source>
</evidence>
<feature type="binding site" evidence="9">
    <location>
        <position position="339"/>
    </location>
    <ligand>
        <name>3-phosphoshikimate</name>
        <dbReference type="ChEBI" id="CHEBI:145989"/>
    </ligand>
</feature>
<evidence type="ECO:0000313" key="12">
    <source>
        <dbReference type="Proteomes" id="UP000886757"/>
    </source>
</evidence>
<comment type="pathway">
    <text evidence="2 9">Metabolic intermediate biosynthesis; chorismate biosynthesis; chorismate from D-erythrose 4-phosphate and phosphoenolpyruvate: step 6/7.</text>
</comment>
<dbReference type="GO" id="GO:0009073">
    <property type="term" value="P:aromatic amino acid family biosynthetic process"/>
    <property type="evidence" value="ECO:0007669"/>
    <property type="project" value="UniProtKB-KW"/>
</dbReference>
<dbReference type="EMBL" id="DVGK01000105">
    <property type="protein sequence ID" value="HIR14032.1"/>
    <property type="molecule type" value="Genomic_DNA"/>
</dbReference>
<dbReference type="PIRSF" id="PIRSF000505">
    <property type="entry name" value="EPSPS"/>
    <property type="match status" value="1"/>
</dbReference>
<keyword evidence="5 9" id="KW-0028">Amino-acid biosynthesis</keyword>
<feature type="binding site" evidence="9">
    <location>
        <position position="24"/>
    </location>
    <ligand>
        <name>3-phosphoshikimate</name>
        <dbReference type="ChEBI" id="CHEBI:145989"/>
    </ligand>
</feature>
<comment type="catalytic activity">
    <reaction evidence="8">
        <text>3-phosphoshikimate + phosphoenolpyruvate = 5-O-(1-carboxyvinyl)-3-phosphoshikimate + phosphate</text>
        <dbReference type="Rhea" id="RHEA:21256"/>
        <dbReference type="ChEBI" id="CHEBI:43474"/>
        <dbReference type="ChEBI" id="CHEBI:57701"/>
        <dbReference type="ChEBI" id="CHEBI:58702"/>
        <dbReference type="ChEBI" id="CHEBI:145989"/>
        <dbReference type="EC" id="2.5.1.19"/>
    </reaction>
    <physiologicalReaction direction="left-to-right" evidence="8">
        <dbReference type="Rhea" id="RHEA:21257"/>
    </physiologicalReaction>
</comment>
<dbReference type="GO" id="GO:0008652">
    <property type="term" value="P:amino acid biosynthetic process"/>
    <property type="evidence" value="ECO:0007669"/>
    <property type="project" value="UniProtKB-KW"/>
</dbReference>
<reference evidence="11" key="2">
    <citation type="journal article" date="2021" name="PeerJ">
        <title>Extensive microbial diversity within the chicken gut microbiome revealed by metagenomics and culture.</title>
        <authorList>
            <person name="Gilroy R."/>
            <person name="Ravi A."/>
            <person name="Getino M."/>
            <person name="Pursley I."/>
            <person name="Horton D.L."/>
            <person name="Alikhan N.F."/>
            <person name="Baker D."/>
            <person name="Gharbi K."/>
            <person name="Hall N."/>
            <person name="Watson M."/>
            <person name="Adriaenssens E.M."/>
            <person name="Foster-Nyarko E."/>
            <person name="Jarju S."/>
            <person name="Secka A."/>
            <person name="Antonio M."/>
            <person name="Oren A."/>
            <person name="Chaudhuri R.R."/>
            <person name="La Ragione R."/>
            <person name="Hildebrand F."/>
            <person name="Pallen M.J."/>
        </authorList>
    </citation>
    <scope>NUCLEOTIDE SEQUENCE</scope>
    <source>
        <strain evidence="11">ChiSjej4B22-8148</strain>
    </source>
</reference>
<evidence type="ECO:0000256" key="7">
    <source>
        <dbReference type="ARBA" id="ARBA00023141"/>
    </source>
</evidence>
<feature type="binding site" evidence="9">
    <location>
        <position position="19"/>
    </location>
    <ligand>
        <name>3-phosphoshikimate</name>
        <dbReference type="ChEBI" id="CHEBI:145989"/>
    </ligand>
</feature>
<comment type="caution">
    <text evidence="9">Lacks conserved residue(s) required for the propagation of feature annotation.</text>
</comment>
<feature type="binding site" evidence="9">
    <location>
        <position position="19"/>
    </location>
    <ligand>
        <name>phosphoenolpyruvate</name>
        <dbReference type="ChEBI" id="CHEBI:58702"/>
    </ligand>
</feature>
<proteinExistence type="inferred from homology"/>
<evidence type="ECO:0000256" key="4">
    <source>
        <dbReference type="ARBA" id="ARBA00022490"/>
    </source>
</evidence>
<dbReference type="FunFam" id="3.65.10.10:FF:000006">
    <property type="entry name" value="3-phosphoshikimate 1-carboxyvinyltransferase"/>
    <property type="match status" value="1"/>
</dbReference>
<feature type="domain" description="Enolpyruvate transferase" evidence="10">
    <location>
        <begin position="4"/>
        <end position="420"/>
    </location>
</feature>
<evidence type="ECO:0000256" key="1">
    <source>
        <dbReference type="ARBA" id="ARBA00002174"/>
    </source>
</evidence>
<keyword evidence="7 9" id="KW-0057">Aromatic amino acid biosynthesis</keyword>
<evidence type="ECO:0000256" key="6">
    <source>
        <dbReference type="ARBA" id="ARBA00022679"/>
    </source>
</evidence>
<comment type="subcellular location">
    <subcellularLocation>
        <location evidence="9">Cytoplasm</location>
    </subcellularLocation>
</comment>
<dbReference type="HAMAP" id="MF_00210">
    <property type="entry name" value="EPSP_synth"/>
    <property type="match status" value="1"/>
</dbReference>
<dbReference type="GO" id="GO:0009423">
    <property type="term" value="P:chorismate biosynthetic process"/>
    <property type="evidence" value="ECO:0007669"/>
    <property type="project" value="UniProtKB-UniRule"/>
</dbReference>
<feature type="binding site" evidence="9">
    <location>
        <position position="91"/>
    </location>
    <ligand>
        <name>phosphoenolpyruvate</name>
        <dbReference type="ChEBI" id="CHEBI:58702"/>
    </ligand>
</feature>
<dbReference type="InterPro" id="IPR001986">
    <property type="entry name" value="Enolpyruvate_Tfrase_dom"/>
</dbReference>
<evidence type="ECO:0000256" key="3">
    <source>
        <dbReference type="ARBA" id="ARBA00009948"/>
    </source>
</evidence>
<protein>
    <recommendedName>
        <fullName evidence="9">3-phosphoshikimate 1-carboxyvinyltransferase</fullName>
        <ecNumber evidence="9">2.5.1.19</ecNumber>
    </recommendedName>
    <alternativeName>
        <fullName evidence="9">5-enolpyruvylshikimate-3-phosphate synthase</fullName>
        <shortName evidence="9">EPSP synthase</shortName>
        <shortName evidence="9">EPSPS</shortName>
    </alternativeName>
</protein>
<evidence type="ECO:0000256" key="9">
    <source>
        <dbReference type="HAMAP-Rule" id="MF_00210"/>
    </source>
</evidence>
<feature type="binding site" evidence="9">
    <location>
        <position position="166"/>
    </location>
    <ligand>
        <name>phosphoenolpyruvate</name>
        <dbReference type="ChEBI" id="CHEBI:58702"/>
    </ligand>
</feature>
<evidence type="ECO:0000256" key="5">
    <source>
        <dbReference type="ARBA" id="ARBA00022605"/>
    </source>
</evidence>
<dbReference type="PROSITE" id="PS00104">
    <property type="entry name" value="EPSP_SYNTHASE_1"/>
    <property type="match status" value="1"/>
</dbReference>
<dbReference type="EC" id="2.5.1.19" evidence="9"/>
<feature type="active site" description="Proton acceptor" evidence="9">
    <location>
        <position position="312"/>
    </location>
</feature>
<feature type="binding site" evidence="9">
    <location>
        <position position="166"/>
    </location>
    <ligand>
        <name>3-phosphoshikimate</name>
        <dbReference type="ChEBI" id="CHEBI:145989"/>
    </ligand>
</feature>
<reference evidence="11" key="1">
    <citation type="submission" date="2020-10" db="EMBL/GenBank/DDBJ databases">
        <authorList>
            <person name="Gilroy R."/>
        </authorList>
    </citation>
    <scope>NUCLEOTIDE SEQUENCE</scope>
    <source>
        <strain evidence="11">ChiSjej4B22-8148</strain>
    </source>
</reference>
<sequence length="425" mass="44696">MKITRAKKLSGELTVPGDKSISHRAVMLGALAEGVTEAEGFLAGADCLSTISCFRQMGIQIHQEGSRVLIQGAGLHGLKSPDNILDAGNSGTTVRLMSGILAGQPFSSMITGDASIQKRPMKRIITPLTEMNASISSVKGNGCAPLKIQGQKLQGIHYLSPVASAQVKSCILLAGMYAKGNTSVTEPALSRDHTERMLRYLGASVSSSGLTASIEPEPRLSGKKIRIPGDISSAAYFIAAGLLVPNSEILLKNVGINPTRSGMLKVCQAMGADLTLLNEDHSGPEPMADLLVRTSSLKGTVIEGSLIPTLIDELPMLAVLGAFAQGTTVIRDAAELKVKESDRIASVSENLKRMGADVTPTEDGMVIHGGKPLQGAVIETGLDHRIAMSFSIAALAADGETEIPDADCVKISYPEFYQDLHSLQA</sequence>
<gene>
    <name evidence="9 11" type="primary">aroA</name>
    <name evidence="11" type="ORF">IAB31_08940</name>
</gene>
<name>A0A9D1AEP6_9FIRM</name>
<dbReference type="PANTHER" id="PTHR21090:SF5">
    <property type="entry name" value="PENTAFUNCTIONAL AROM POLYPEPTIDE"/>
    <property type="match status" value="1"/>
</dbReference>
<feature type="binding site" evidence="9">
    <location>
        <position position="20"/>
    </location>
    <ligand>
        <name>3-phosphoshikimate</name>
        <dbReference type="ChEBI" id="CHEBI:145989"/>
    </ligand>
</feature>
<dbReference type="SUPFAM" id="SSF55205">
    <property type="entry name" value="EPT/RTPC-like"/>
    <property type="match status" value="1"/>
</dbReference>
<dbReference type="InterPro" id="IPR036968">
    <property type="entry name" value="Enolpyruvate_Tfrase_sf"/>
</dbReference>
<dbReference type="FunFam" id="3.65.10.10:FF:000005">
    <property type="entry name" value="3-phosphoshikimate 1-carboxyvinyltransferase"/>
    <property type="match status" value="1"/>
</dbReference>
<feature type="binding site" evidence="9">
    <location>
        <position position="385"/>
    </location>
    <ligand>
        <name>phosphoenolpyruvate</name>
        <dbReference type="ChEBI" id="CHEBI:58702"/>
    </ligand>
</feature>
<dbReference type="CDD" id="cd01556">
    <property type="entry name" value="EPSP_synthase"/>
    <property type="match status" value="1"/>
</dbReference>
<dbReference type="AlphaFoldDB" id="A0A9D1AEP6"/>
<comment type="similarity">
    <text evidence="3 9">Belongs to the EPSP synthase family.</text>
</comment>
<feature type="binding site" evidence="9">
    <location>
        <position position="164"/>
    </location>
    <ligand>
        <name>3-phosphoshikimate</name>
        <dbReference type="ChEBI" id="CHEBI:145989"/>
    </ligand>
</feature>
<dbReference type="PANTHER" id="PTHR21090">
    <property type="entry name" value="AROM/DEHYDROQUINATE SYNTHASE"/>
    <property type="match status" value="1"/>
</dbReference>
<dbReference type="Gene3D" id="3.65.10.10">
    <property type="entry name" value="Enolpyruvate transferase domain"/>
    <property type="match status" value="2"/>
</dbReference>
<organism evidence="11 12">
    <name type="scientific">Candidatus Choladousia intestinavium</name>
    <dbReference type="NCBI Taxonomy" id="2840727"/>
    <lineage>
        <taxon>Bacteria</taxon>
        <taxon>Bacillati</taxon>
        <taxon>Bacillota</taxon>
        <taxon>Clostridia</taxon>
        <taxon>Lachnospirales</taxon>
        <taxon>Lachnospiraceae</taxon>
        <taxon>Lachnospiraceae incertae sedis</taxon>
        <taxon>Candidatus Choladousia</taxon>
    </lineage>
</organism>
<evidence type="ECO:0000259" key="10">
    <source>
        <dbReference type="Pfam" id="PF00275"/>
    </source>
</evidence>
<evidence type="ECO:0000256" key="8">
    <source>
        <dbReference type="ARBA" id="ARBA00044633"/>
    </source>
</evidence>
<comment type="subunit">
    <text evidence="9">Monomer.</text>
</comment>
<dbReference type="InterPro" id="IPR023193">
    <property type="entry name" value="EPSP_synthase_CS"/>
</dbReference>
<dbReference type="Pfam" id="PF00275">
    <property type="entry name" value="EPSP_synthase"/>
    <property type="match status" value="1"/>
</dbReference>
<keyword evidence="6 9" id="KW-0808">Transferase</keyword>
<dbReference type="Proteomes" id="UP000886757">
    <property type="component" value="Unassembled WGS sequence"/>
</dbReference>